<dbReference type="Pfam" id="PF10633">
    <property type="entry name" value="NPCBM_assoc"/>
    <property type="match status" value="1"/>
</dbReference>
<feature type="chain" id="PRO_5046428162" description="Alpha-galactosidase NEW3 domain-containing protein" evidence="1">
    <location>
        <begin position="31"/>
        <end position="941"/>
    </location>
</feature>
<evidence type="ECO:0000313" key="4">
    <source>
        <dbReference type="Proteomes" id="UP001206483"/>
    </source>
</evidence>
<evidence type="ECO:0000313" key="3">
    <source>
        <dbReference type="EMBL" id="MCP2309389.1"/>
    </source>
</evidence>
<protein>
    <recommendedName>
        <fullName evidence="2">Alpha-galactosidase NEW3 domain-containing protein</fullName>
    </recommendedName>
</protein>
<name>A0ABT1IWQ7_9ACTN</name>
<dbReference type="EMBL" id="JAMZDX010000002">
    <property type="protein sequence ID" value="MCP2309389.1"/>
    <property type="molecule type" value="Genomic_DNA"/>
</dbReference>
<organism evidence="3 4">
    <name type="scientific">Kitasatospora paracochleata</name>
    <dbReference type="NCBI Taxonomy" id="58354"/>
    <lineage>
        <taxon>Bacteria</taxon>
        <taxon>Bacillati</taxon>
        <taxon>Actinomycetota</taxon>
        <taxon>Actinomycetes</taxon>
        <taxon>Kitasatosporales</taxon>
        <taxon>Streptomycetaceae</taxon>
        <taxon>Kitasatospora</taxon>
    </lineage>
</organism>
<feature type="domain" description="Alpha-galactosidase NEW3" evidence="2">
    <location>
        <begin position="825"/>
        <end position="902"/>
    </location>
</feature>
<proteinExistence type="predicted"/>
<keyword evidence="4" id="KW-1185">Reference proteome</keyword>
<dbReference type="InterPro" id="IPR013783">
    <property type="entry name" value="Ig-like_fold"/>
</dbReference>
<evidence type="ECO:0000259" key="2">
    <source>
        <dbReference type="Pfam" id="PF10633"/>
    </source>
</evidence>
<keyword evidence="1" id="KW-0732">Signal</keyword>
<dbReference type="InterPro" id="IPR018905">
    <property type="entry name" value="A-galactase_NEW3"/>
</dbReference>
<dbReference type="RefSeq" id="WP_253796438.1">
    <property type="nucleotide sequence ID" value="NZ_BAAAUB010000025.1"/>
</dbReference>
<accession>A0ABT1IWQ7</accession>
<comment type="caution">
    <text evidence="3">The sequence shown here is derived from an EMBL/GenBank/DDBJ whole genome shotgun (WGS) entry which is preliminary data.</text>
</comment>
<reference evidence="3 4" key="1">
    <citation type="submission" date="2022-06" db="EMBL/GenBank/DDBJ databases">
        <title>Sequencing the genomes of 1000 actinobacteria strains.</title>
        <authorList>
            <person name="Klenk H.-P."/>
        </authorList>
    </citation>
    <scope>NUCLEOTIDE SEQUENCE [LARGE SCALE GENOMIC DNA]</scope>
    <source>
        <strain evidence="3 4">DSM 41656</strain>
    </source>
</reference>
<dbReference type="InterPro" id="IPR006311">
    <property type="entry name" value="TAT_signal"/>
</dbReference>
<gene>
    <name evidence="3" type="ORF">FHR36_002513</name>
</gene>
<dbReference type="PROSITE" id="PS51318">
    <property type="entry name" value="TAT"/>
    <property type="match status" value="1"/>
</dbReference>
<feature type="signal peptide" evidence="1">
    <location>
        <begin position="1"/>
        <end position="30"/>
    </location>
</feature>
<dbReference type="Gene3D" id="2.60.40.10">
    <property type="entry name" value="Immunoglobulins"/>
    <property type="match status" value="1"/>
</dbReference>
<dbReference type="Proteomes" id="UP001206483">
    <property type="component" value="Unassembled WGS sequence"/>
</dbReference>
<sequence>MKKQRNTALRAATAALTLAIAASIAPTAAAAPHVPFTIAAGSLRIGLSPSGTVTSLLDTANGHDYASSDHQQPLIKLVADGGQQLPTALSFDPSSSTYTFTFGAKGIKVGVKVTSKSGYATLEVTGVNAPKGVDVQTLLWGPITTTINQTVGETVGVVRDNDFAIGIHGLNDKSVGGWPDEFDNLTYTDGPAKTDASIRGWAFGWFSAAPTTWGSILQAYTYDYTKTRHRYVGWGGNEPDVAVPPLSGDDAVIKGSKIALFGSAPGNVLGTLSGIETGEGLIHTKIDGEWEKTSQGASQSFLVLDDLSTGNAAKASEYARKAGIRTVYSLPNAVGPWQSTGHYQFNSQFGSSDAGAAGLARTAAANGVSVGVHTLANAIDNNDPYVQPVPAKGLATQGSVKLTRPLDDSSDTVYVDGDTVFKGGNGDAIRIGDELLEYDAVTKVDGSANEYQVTLKNRGGWGTTAAAYPAGADLARMQWYAYSQFDAGMTMLPEIAGRLAQIFNTTGIKSMSFDGLETATLAGYGTFGTNKLVNGMYRQIKDTDNFISEASNLLPGTWDATARVSWGEGLHGTPWSQVIGHQAYYQRNYMSDMMGWVVYNNSDTVLDQERLLSQMAAWNAGAGLQTSVGALNSSGNTAGVLEAWKQWEAARNAHAFTDAQMTAMKDTNSYWHLENTVPGKEWNLYNVDYQKDALSAPNDGRPTDWTYTNTHQAQPLQFKLLASKGSVTNPSFTVGGKTVTYPVTVPKGATLVTDGTGTAKVYDHTQHVLNTVTAQGSATLAAGDQTISYRATGPAGSSAQIRIITYSTPQKVSAPVTIDAPAATSPGTATTVTTTYTNHGTTTLKDLRLNLAAPKGWTAVATSRNKFPNVKPGQTVTATWTVTPPGDATLGGYSLPVQATYQGPQFSSEAIAQITLAAPSPTATATEPNVFLNHGPSDPGQ</sequence>
<evidence type="ECO:0000256" key="1">
    <source>
        <dbReference type="SAM" id="SignalP"/>
    </source>
</evidence>